<dbReference type="OrthoDB" id="12680at10239"/>
<evidence type="ECO:0000313" key="1">
    <source>
        <dbReference type="EMBL" id="AOZ63842.1"/>
    </source>
</evidence>
<gene>
    <name evidence="1" type="ORF">SEA_WEASELS2_264</name>
</gene>
<dbReference type="Proteomes" id="UP000224902">
    <property type="component" value="Segment"/>
</dbReference>
<evidence type="ECO:0000313" key="2">
    <source>
        <dbReference type="Proteomes" id="UP000224902"/>
    </source>
</evidence>
<sequence>MYTLDYVGGACPTQAEGITEKGRHFYFRFRHGHWSLRVSFNDAVSGDVIASATLGHELDGFMSDADVMAILDTYLEGW</sequence>
<keyword evidence="2" id="KW-1185">Reference proteome</keyword>
<protein>
    <submittedName>
        <fullName evidence="1">Uncharacterized protein</fullName>
    </submittedName>
</protein>
<accession>A0A1I9SAN6</accession>
<proteinExistence type="predicted"/>
<reference evidence="2" key="1">
    <citation type="submission" date="2016-08" db="EMBL/GenBank/DDBJ databases">
        <authorList>
            <person name="Seilhamer J.J."/>
        </authorList>
    </citation>
    <scope>NUCLEOTIDE SEQUENCE [LARGE SCALE GENOMIC DNA]</scope>
</reference>
<dbReference type="EMBL" id="KX774321">
    <property type="protein sequence ID" value="AOZ63842.1"/>
    <property type="molecule type" value="Genomic_DNA"/>
</dbReference>
<organism evidence="1 2">
    <name type="scientific">Rhodococcus phage Weasels2</name>
    <dbReference type="NCBI Taxonomy" id="1897437"/>
    <lineage>
        <taxon>Viruses</taxon>
        <taxon>Duplodnaviria</taxon>
        <taxon>Heunggongvirae</taxon>
        <taxon>Uroviricota</taxon>
        <taxon>Caudoviricetes</taxon>
        <taxon>Weaselvirus</taxon>
        <taxon>Weaselvirus weasel</taxon>
    </lineage>
</organism>
<name>A0A1I9SAN6_9CAUD</name>